<accession>A0A6B0UVU0</accession>
<dbReference type="EMBL" id="GIFC01011910">
    <property type="protein sequence ID" value="MXU93993.1"/>
    <property type="molecule type" value="Transcribed_RNA"/>
</dbReference>
<organism evidence="1">
    <name type="scientific">Ixodes ricinus</name>
    <name type="common">Common tick</name>
    <name type="synonym">Acarus ricinus</name>
    <dbReference type="NCBI Taxonomy" id="34613"/>
    <lineage>
        <taxon>Eukaryota</taxon>
        <taxon>Metazoa</taxon>
        <taxon>Ecdysozoa</taxon>
        <taxon>Arthropoda</taxon>
        <taxon>Chelicerata</taxon>
        <taxon>Arachnida</taxon>
        <taxon>Acari</taxon>
        <taxon>Parasitiformes</taxon>
        <taxon>Ixodida</taxon>
        <taxon>Ixodoidea</taxon>
        <taxon>Ixodidae</taxon>
        <taxon>Ixodinae</taxon>
        <taxon>Ixodes</taxon>
    </lineage>
</organism>
<evidence type="ECO:0000313" key="1">
    <source>
        <dbReference type="EMBL" id="MXU93993.1"/>
    </source>
</evidence>
<proteinExistence type="predicted"/>
<sequence length="155" mass="16549">MMSAFSVAPSHKILPSKFTPDALACLICLSGASSNSPCFAPQACFVAAPKIKEFPSSSFRFDTTVLTVDAGSPRSLSMPLLFCLRSGSTTAKILNFSFEDKGFCLHDSIAGSQVRDSRVTLREASFIPGVAWSRFKGCLQALGGVTERLLITCLS</sequence>
<dbReference type="AlphaFoldDB" id="A0A6B0UVU0"/>
<name>A0A6B0UVU0_IXORI</name>
<reference evidence="1" key="1">
    <citation type="submission" date="2019-12" db="EMBL/GenBank/DDBJ databases">
        <title>An insight into the sialome of adult female Ixodes ricinus ticks feeding for 6 days.</title>
        <authorList>
            <person name="Perner J."/>
            <person name="Ribeiro J.M.C."/>
        </authorList>
    </citation>
    <scope>NUCLEOTIDE SEQUENCE</scope>
    <source>
        <strain evidence="1">Semi-engorged</strain>
        <tissue evidence="1">Salivary glands</tissue>
    </source>
</reference>
<protein>
    <submittedName>
        <fullName evidence="1">Putative secreted protein</fullName>
    </submittedName>
</protein>